<name>A0A0K2UA55_LEPSM</name>
<evidence type="ECO:0000313" key="1">
    <source>
        <dbReference type="EMBL" id="CDW34581.1"/>
    </source>
</evidence>
<sequence>MQPVSHPLCKNEGSQRTIVLIFLLRFQIAPTIHSFTATIHSFTVFLTYVSHFLVVSYDLIFECLPKSS</sequence>
<accession>A0A0K2UA55</accession>
<dbReference type="AlphaFoldDB" id="A0A0K2UA55"/>
<dbReference type="EMBL" id="HACA01017220">
    <property type="protein sequence ID" value="CDW34581.1"/>
    <property type="molecule type" value="Transcribed_RNA"/>
</dbReference>
<reference evidence="1" key="1">
    <citation type="submission" date="2014-05" db="EMBL/GenBank/DDBJ databases">
        <authorList>
            <person name="Chronopoulou M."/>
        </authorList>
    </citation>
    <scope>NUCLEOTIDE SEQUENCE</scope>
    <source>
        <tissue evidence="1">Whole organism</tissue>
    </source>
</reference>
<proteinExistence type="predicted"/>
<protein>
    <submittedName>
        <fullName evidence="1">Uncharacterized protein</fullName>
    </submittedName>
</protein>
<organism evidence="1">
    <name type="scientific">Lepeophtheirus salmonis</name>
    <name type="common">Salmon louse</name>
    <name type="synonym">Caligus salmonis</name>
    <dbReference type="NCBI Taxonomy" id="72036"/>
    <lineage>
        <taxon>Eukaryota</taxon>
        <taxon>Metazoa</taxon>
        <taxon>Ecdysozoa</taxon>
        <taxon>Arthropoda</taxon>
        <taxon>Crustacea</taxon>
        <taxon>Multicrustacea</taxon>
        <taxon>Hexanauplia</taxon>
        <taxon>Copepoda</taxon>
        <taxon>Siphonostomatoida</taxon>
        <taxon>Caligidae</taxon>
        <taxon>Lepeophtheirus</taxon>
    </lineage>
</organism>